<keyword evidence="7" id="KW-0460">Magnesium</keyword>
<organism evidence="12 13">
    <name type="scientific">Candidatus Nitrosocaldus cavascurensis</name>
    <dbReference type="NCBI Taxonomy" id="2058097"/>
    <lineage>
        <taxon>Archaea</taxon>
        <taxon>Nitrososphaerota</taxon>
        <taxon>Nitrososphaeria</taxon>
        <taxon>Candidatus Nitrosocaldales</taxon>
        <taxon>Candidatus Nitrosocaldaceae</taxon>
        <taxon>Candidatus Nitrosocaldus</taxon>
    </lineage>
</organism>
<dbReference type="GO" id="GO:0008821">
    <property type="term" value="F:crossover junction DNA endonuclease activity"/>
    <property type="evidence" value="ECO:0007669"/>
    <property type="project" value="UniProtKB-EC"/>
</dbReference>
<evidence type="ECO:0000313" key="13">
    <source>
        <dbReference type="Proteomes" id="UP000236248"/>
    </source>
</evidence>
<accession>A0A2K5AQN2</accession>
<evidence type="ECO:0000256" key="4">
    <source>
        <dbReference type="ARBA" id="ARBA00022759"/>
    </source>
</evidence>
<sequence length="212" mass="24546">MVEGMDSVRTNRTRRQRGYSFEHELVRRINSCNGWKAIRLGSPSVSLPDVIAVNNTRGIMLAIEAKSTSTDTIKVPIEQVARCINWLNLFTIYRHRYAILALKFMSKRWKKAYTYEHRALQEYYYQLGLGEEEHSDDVVRRVMMKAQGEGKDDNDKNSSKKAYIACRYDGSLYIHLNDSHPDDHAIITNNGGVGRRIRLDLNMFAMPWEGKK</sequence>
<reference evidence="13" key="1">
    <citation type="submission" date="2018-01" db="EMBL/GenBank/DDBJ databases">
        <authorList>
            <person name="Kerou L M."/>
        </authorList>
    </citation>
    <scope>NUCLEOTIDE SEQUENCE [LARGE SCALE GENOMIC DNA]</scope>
    <source>
        <strain evidence="13">SCU2</strain>
    </source>
</reference>
<dbReference type="GO" id="GO:0006281">
    <property type="term" value="P:DNA repair"/>
    <property type="evidence" value="ECO:0007669"/>
    <property type="project" value="UniProtKB-KW"/>
</dbReference>
<keyword evidence="9" id="KW-0233">DNA recombination</keyword>
<keyword evidence="4" id="KW-0255">Endonuclease</keyword>
<evidence type="ECO:0000256" key="7">
    <source>
        <dbReference type="ARBA" id="ARBA00022842"/>
    </source>
</evidence>
<evidence type="ECO:0000256" key="11">
    <source>
        <dbReference type="ARBA" id="ARBA00029354"/>
    </source>
</evidence>
<dbReference type="InterPro" id="IPR002732">
    <property type="entry name" value="Hjc"/>
</dbReference>
<dbReference type="Proteomes" id="UP000236248">
    <property type="component" value="Chromosome NCAV"/>
</dbReference>
<keyword evidence="2" id="KW-0540">Nuclease</keyword>
<dbReference type="GO" id="GO:0003677">
    <property type="term" value="F:DNA binding"/>
    <property type="evidence" value="ECO:0007669"/>
    <property type="project" value="UniProtKB-KW"/>
</dbReference>
<dbReference type="Pfam" id="PF01870">
    <property type="entry name" value="Hjc"/>
    <property type="match status" value="1"/>
</dbReference>
<evidence type="ECO:0000256" key="5">
    <source>
        <dbReference type="ARBA" id="ARBA00022763"/>
    </source>
</evidence>
<dbReference type="SUPFAM" id="SSF52980">
    <property type="entry name" value="Restriction endonuclease-like"/>
    <property type="match status" value="1"/>
</dbReference>
<keyword evidence="6" id="KW-0378">Hydrolase</keyword>
<keyword evidence="3" id="KW-0479">Metal-binding</keyword>
<proteinExistence type="predicted"/>
<keyword evidence="5" id="KW-0227">DNA damage</keyword>
<comment type="cofactor">
    <cofactor evidence="1">
        <name>Mg(2+)</name>
        <dbReference type="ChEBI" id="CHEBI:18420"/>
    </cofactor>
</comment>
<dbReference type="GO" id="GO:0006310">
    <property type="term" value="P:DNA recombination"/>
    <property type="evidence" value="ECO:0007669"/>
    <property type="project" value="UniProtKB-KW"/>
</dbReference>
<evidence type="ECO:0000256" key="8">
    <source>
        <dbReference type="ARBA" id="ARBA00023125"/>
    </source>
</evidence>
<keyword evidence="10" id="KW-0234">DNA repair</keyword>
<dbReference type="GO" id="GO:0046872">
    <property type="term" value="F:metal ion binding"/>
    <property type="evidence" value="ECO:0007669"/>
    <property type="project" value="UniProtKB-KW"/>
</dbReference>
<evidence type="ECO:0000256" key="10">
    <source>
        <dbReference type="ARBA" id="ARBA00023204"/>
    </source>
</evidence>
<comment type="catalytic activity">
    <reaction evidence="11">
        <text>Endonucleolytic cleavage at a junction such as a reciprocal single-stranded crossover between two homologous DNA duplexes (Holliday junction).</text>
        <dbReference type="EC" id="3.1.21.10"/>
    </reaction>
</comment>
<gene>
    <name evidence="12" type="ORF">NCAV_0787</name>
</gene>
<dbReference type="InterPro" id="IPR011335">
    <property type="entry name" value="Restrct_endonuc-II-like"/>
</dbReference>
<evidence type="ECO:0000256" key="9">
    <source>
        <dbReference type="ARBA" id="ARBA00023172"/>
    </source>
</evidence>
<dbReference type="InterPro" id="IPR014428">
    <property type="entry name" value="Hjc_arc"/>
</dbReference>
<dbReference type="Gene3D" id="3.40.1350.10">
    <property type="match status" value="1"/>
</dbReference>
<dbReference type="InterPro" id="IPR011856">
    <property type="entry name" value="tRNA_endonuc-like_dom_sf"/>
</dbReference>
<dbReference type="PANTHER" id="PTHR39651:SF1">
    <property type="entry name" value="HOLLIDAY JUNCTION RESOLVASE HJC"/>
    <property type="match status" value="1"/>
</dbReference>
<name>A0A2K5AQN2_9ARCH</name>
<evidence type="ECO:0000256" key="6">
    <source>
        <dbReference type="ARBA" id="ARBA00022801"/>
    </source>
</evidence>
<dbReference type="PANTHER" id="PTHR39651">
    <property type="entry name" value="HOLLIDAY JUNCTION RESOLVASE HJC"/>
    <property type="match status" value="1"/>
</dbReference>
<evidence type="ECO:0000313" key="12">
    <source>
        <dbReference type="EMBL" id="SPC33968.1"/>
    </source>
</evidence>
<evidence type="ECO:0000256" key="3">
    <source>
        <dbReference type="ARBA" id="ARBA00022723"/>
    </source>
</evidence>
<evidence type="ECO:0000256" key="2">
    <source>
        <dbReference type="ARBA" id="ARBA00022722"/>
    </source>
</evidence>
<keyword evidence="13" id="KW-1185">Reference proteome</keyword>
<dbReference type="EMBL" id="LT981265">
    <property type="protein sequence ID" value="SPC33968.1"/>
    <property type="molecule type" value="Genomic_DNA"/>
</dbReference>
<protein>
    <submittedName>
        <fullName evidence="12">Putative Holliday junction resolvase</fullName>
    </submittedName>
</protein>
<evidence type="ECO:0000256" key="1">
    <source>
        <dbReference type="ARBA" id="ARBA00001946"/>
    </source>
</evidence>
<keyword evidence="8" id="KW-0238">DNA-binding</keyword>
<dbReference type="AlphaFoldDB" id="A0A2K5AQN2"/>
<dbReference type="KEGG" id="ncv:NCAV_0787"/>